<protein>
    <recommendedName>
        <fullName evidence="4">Signal peptidase I</fullName>
    </recommendedName>
</protein>
<evidence type="ECO:0000256" key="1">
    <source>
        <dbReference type="SAM" id="Phobius"/>
    </source>
</evidence>
<keyword evidence="1" id="KW-0472">Membrane</keyword>
<feature type="transmembrane region" description="Helical" evidence="1">
    <location>
        <begin position="41"/>
        <end position="59"/>
    </location>
</feature>
<feature type="transmembrane region" description="Helical" evidence="1">
    <location>
        <begin position="12"/>
        <end position="34"/>
    </location>
</feature>
<keyword evidence="1" id="KW-0812">Transmembrane</keyword>
<dbReference type="EMBL" id="LJUO01000016">
    <property type="protein sequence ID" value="KPK73083.1"/>
    <property type="molecule type" value="Genomic_DNA"/>
</dbReference>
<sequence>MEGNYGQAQPILFGVWFIWLVIYVYIAICLMMIANKTGTPNAWFAWIPILNVFLILMIAKKPLWWILLFLIPLVNIVIGVIIWMAVAEARGKPSWLGILMLIPGVNLVIPGVLAFTE</sequence>
<proteinExistence type="predicted"/>
<accession>A0A0S8GLB0</accession>
<gene>
    <name evidence="2" type="ORF">AMJ87_02895</name>
</gene>
<evidence type="ECO:0000313" key="2">
    <source>
        <dbReference type="EMBL" id="KPK73083.1"/>
    </source>
</evidence>
<name>A0A0S8GLB0_UNCW3</name>
<reference evidence="2 3" key="1">
    <citation type="journal article" date="2015" name="Microbiome">
        <title>Genomic resolution of linkages in carbon, nitrogen, and sulfur cycling among widespread estuary sediment bacteria.</title>
        <authorList>
            <person name="Baker B.J."/>
            <person name="Lazar C.S."/>
            <person name="Teske A.P."/>
            <person name="Dick G.J."/>
        </authorList>
    </citation>
    <scope>NUCLEOTIDE SEQUENCE [LARGE SCALE GENOMIC DNA]</scope>
    <source>
        <strain evidence="2">SM23_60</strain>
    </source>
</reference>
<dbReference type="PATRIC" id="fig|1703780.3.peg.1097"/>
<evidence type="ECO:0000313" key="3">
    <source>
        <dbReference type="Proteomes" id="UP000051096"/>
    </source>
</evidence>
<organism evidence="2 3">
    <name type="scientific">candidate division WOR_3 bacterium SM23_60</name>
    <dbReference type="NCBI Taxonomy" id="1703780"/>
    <lineage>
        <taxon>Bacteria</taxon>
        <taxon>Bacteria division WOR-3</taxon>
    </lineage>
</organism>
<feature type="transmembrane region" description="Helical" evidence="1">
    <location>
        <begin position="94"/>
        <end position="115"/>
    </location>
</feature>
<dbReference type="InterPro" id="IPR043739">
    <property type="entry name" value="DUF5684"/>
</dbReference>
<comment type="caution">
    <text evidence="2">The sequence shown here is derived from an EMBL/GenBank/DDBJ whole genome shotgun (WGS) entry which is preliminary data.</text>
</comment>
<evidence type="ECO:0008006" key="4">
    <source>
        <dbReference type="Google" id="ProtNLM"/>
    </source>
</evidence>
<dbReference type="Pfam" id="PF18936">
    <property type="entry name" value="DUF5684"/>
    <property type="match status" value="1"/>
</dbReference>
<keyword evidence="1" id="KW-1133">Transmembrane helix</keyword>
<feature type="transmembrane region" description="Helical" evidence="1">
    <location>
        <begin position="65"/>
        <end position="87"/>
    </location>
</feature>
<dbReference type="AlphaFoldDB" id="A0A0S8GLB0"/>
<dbReference type="Proteomes" id="UP000051096">
    <property type="component" value="Unassembled WGS sequence"/>
</dbReference>